<dbReference type="KEGG" id="aep:AMC99_00027"/>
<evidence type="ECO:0000313" key="2">
    <source>
        <dbReference type="EMBL" id="ALE15343.1"/>
    </source>
</evidence>
<dbReference type="EMBL" id="CP012669">
    <property type="protein sequence ID" value="ALE15343.1"/>
    <property type="molecule type" value="Genomic_DNA"/>
</dbReference>
<proteinExistence type="predicted"/>
<feature type="region of interest" description="Disordered" evidence="1">
    <location>
        <begin position="44"/>
        <end position="63"/>
    </location>
</feature>
<sequence>MPRLSRYAFAGLARSGCASRQILNATAEGLRVLVDSGSLGVAEAEKSAGASKPSRAKAASTLC</sequence>
<dbReference type="AlphaFoldDB" id="A0A0M4MEC2"/>
<accession>A0A0M4MEC2</accession>
<gene>
    <name evidence="2" type="ORF">AMC99_00027</name>
</gene>
<evidence type="ECO:0000313" key="3">
    <source>
        <dbReference type="Proteomes" id="UP000057938"/>
    </source>
</evidence>
<evidence type="ECO:0000256" key="1">
    <source>
        <dbReference type="SAM" id="MobiDB-lite"/>
    </source>
</evidence>
<dbReference type="Proteomes" id="UP000057938">
    <property type="component" value="Chromosome"/>
</dbReference>
<protein>
    <submittedName>
        <fullName evidence="2">Uncharacterized protein</fullName>
    </submittedName>
</protein>
<organism evidence="2 3">
    <name type="scientific">Altererythrobacter epoxidivorans</name>
    <dbReference type="NCBI Taxonomy" id="361183"/>
    <lineage>
        <taxon>Bacteria</taxon>
        <taxon>Pseudomonadati</taxon>
        <taxon>Pseudomonadota</taxon>
        <taxon>Alphaproteobacteria</taxon>
        <taxon>Sphingomonadales</taxon>
        <taxon>Erythrobacteraceae</taxon>
        <taxon>Altererythrobacter</taxon>
    </lineage>
</organism>
<reference evidence="2 3" key="1">
    <citation type="submission" date="2015-09" db="EMBL/GenBank/DDBJ databases">
        <title>Complete genome sequence of a benzo[a]pyrene-degrading bacterium Altererythrobacter epoxidivorans CGMCC 1.7731T.</title>
        <authorList>
            <person name="Li Z."/>
            <person name="Cheng H."/>
            <person name="Huo Y."/>
            <person name="Xu X."/>
        </authorList>
    </citation>
    <scope>NUCLEOTIDE SEQUENCE [LARGE SCALE GENOMIC DNA]</scope>
    <source>
        <strain evidence="2 3">CGMCC 1.7731</strain>
    </source>
</reference>
<name>A0A0M4MEC2_9SPHN</name>
<dbReference type="STRING" id="361183.AMC99_00027"/>
<keyword evidence="3" id="KW-1185">Reference proteome</keyword>